<dbReference type="PATRIC" id="fig|1003195.11.peg.3118"/>
<dbReference type="InterPro" id="IPR010852">
    <property type="entry name" value="ABATE"/>
</dbReference>
<accession>F8JNX7</accession>
<reference evidence="3" key="1">
    <citation type="submission" date="2011-12" db="EMBL/GenBank/DDBJ databases">
        <title>Complete genome sequence of Streptomyces cattleya strain DSM 46488.</title>
        <authorList>
            <person name="Ou H.-Y."/>
            <person name="Li P."/>
            <person name="Zhao C."/>
            <person name="O'Hagan D."/>
            <person name="Deng Z."/>
        </authorList>
    </citation>
    <scope>NUCLEOTIDE SEQUENCE [LARGE SCALE GENOMIC DNA]</scope>
    <source>
        <strain evidence="3">ATCC 35852 / DSM 46488 / JCM 4925 / NBRC 14057 / NRRL 8057</strain>
    </source>
</reference>
<dbReference type="InterPro" id="IPR021005">
    <property type="entry name" value="Znf_CGNR"/>
</dbReference>
<evidence type="ECO:0000313" key="2">
    <source>
        <dbReference type="EMBL" id="AEW93917.1"/>
    </source>
</evidence>
<feature type="domain" description="Zinc finger CGNR" evidence="1">
    <location>
        <begin position="143"/>
        <end position="183"/>
    </location>
</feature>
<proteinExistence type="predicted"/>
<evidence type="ECO:0000259" key="1">
    <source>
        <dbReference type="Pfam" id="PF11706"/>
    </source>
</evidence>
<dbReference type="PANTHER" id="PTHR35525:SF3">
    <property type="entry name" value="BLL6575 PROTEIN"/>
    <property type="match status" value="1"/>
</dbReference>
<dbReference type="Gene3D" id="1.10.3300.10">
    <property type="entry name" value="Jann2411-like domain"/>
    <property type="match status" value="1"/>
</dbReference>
<dbReference type="Pfam" id="PF11706">
    <property type="entry name" value="zf-CGNR"/>
    <property type="match status" value="1"/>
</dbReference>
<dbReference type="PANTHER" id="PTHR35525">
    <property type="entry name" value="BLL6575 PROTEIN"/>
    <property type="match status" value="1"/>
</dbReference>
<dbReference type="Proteomes" id="UP000007842">
    <property type="component" value="Chromosome"/>
</dbReference>
<dbReference type="OrthoDB" id="123307at2"/>
<sequence>MNDDERFAFRFDSGATWLNLLATSGRTFGAHPVERIGDPERLAQWFAACELTPVTPPGPADVERARRLRETLRLLAMATVAGQRPPERAAREVADFLAAHHDPVRLTVADRLLREPPADPGAALARIARQAVDHLTGPDRGNLAVCAEHDCRGVFADPGGRRRWCPAPACASRGRVRALRARRKADGGPAASS</sequence>
<dbReference type="STRING" id="1003195.SCATT_15460"/>
<dbReference type="Pfam" id="PF07336">
    <property type="entry name" value="ABATE"/>
    <property type="match status" value="1"/>
</dbReference>
<dbReference type="KEGG" id="sct:SCAT_1544"/>
<dbReference type="InterPro" id="IPR023286">
    <property type="entry name" value="ABATE_dom_sf"/>
</dbReference>
<keyword evidence="3" id="KW-1185">Reference proteome</keyword>
<dbReference type="eggNOG" id="COG5516">
    <property type="taxonomic scope" value="Bacteria"/>
</dbReference>
<protein>
    <recommendedName>
        <fullName evidence="1">Zinc finger CGNR domain-containing protein</fullName>
    </recommendedName>
</protein>
<gene>
    <name evidence="2" type="ordered locus">SCATT_15460</name>
</gene>
<dbReference type="SUPFAM" id="SSF160904">
    <property type="entry name" value="Jann2411-like"/>
    <property type="match status" value="1"/>
</dbReference>
<dbReference type="AlphaFoldDB" id="F8JNX7"/>
<dbReference type="KEGG" id="scy:SCATT_15460"/>
<accession>G8X231</accession>
<evidence type="ECO:0000313" key="3">
    <source>
        <dbReference type="Proteomes" id="UP000007842"/>
    </source>
</evidence>
<name>F8JNX7_STREN</name>
<dbReference type="RefSeq" id="WP_014142302.1">
    <property type="nucleotide sequence ID" value="NC_016111.1"/>
</dbReference>
<dbReference type="EMBL" id="CP003219">
    <property type="protein sequence ID" value="AEW93917.1"/>
    <property type="molecule type" value="Genomic_DNA"/>
</dbReference>
<organism evidence="2 3">
    <name type="scientific">Streptantibioticus cattleyicolor (strain ATCC 35852 / DSM 46488 / JCM 4925 / NBRC 14057 / NRRL 8057)</name>
    <name type="common">Streptomyces cattleya</name>
    <dbReference type="NCBI Taxonomy" id="1003195"/>
    <lineage>
        <taxon>Bacteria</taxon>
        <taxon>Bacillati</taxon>
        <taxon>Actinomycetota</taxon>
        <taxon>Actinomycetes</taxon>
        <taxon>Kitasatosporales</taxon>
        <taxon>Streptomycetaceae</taxon>
        <taxon>Streptantibioticus</taxon>
    </lineage>
</organism>
<dbReference type="HOGENOM" id="CLU_087298_3_1_11"/>